<dbReference type="OMA" id="PRITHSM"/>
<dbReference type="InterPro" id="IPR013783">
    <property type="entry name" value="Ig-like_fold"/>
</dbReference>
<proteinExistence type="predicted"/>
<dbReference type="eggNOG" id="KOG3510">
    <property type="taxonomic scope" value="Eukaryota"/>
</dbReference>
<evidence type="ECO:0000313" key="1">
    <source>
        <dbReference type="EnsemblMetazoa" id="SMAR014338-PA"/>
    </source>
</evidence>
<dbReference type="PhylomeDB" id="T1JKF8"/>
<dbReference type="SUPFAM" id="SSF48726">
    <property type="entry name" value="Immunoglobulin"/>
    <property type="match status" value="1"/>
</dbReference>
<keyword evidence="2" id="KW-1185">Reference proteome</keyword>
<organism evidence="1 2">
    <name type="scientific">Strigamia maritima</name>
    <name type="common">European centipede</name>
    <name type="synonym">Geophilus maritimus</name>
    <dbReference type="NCBI Taxonomy" id="126957"/>
    <lineage>
        <taxon>Eukaryota</taxon>
        <taxon>Metazoa</taxon>
        <taxon>Ecdysozoa</taxon>
        <taxon>Arthropoda</taxon>
        <taxon>Myriapoda</taxon>
        <taxon>Chilopoda</taxon>
        <taxon>Pleurostigmophora</taxon>
        <taxon>Geophilomorpha</taxon>
        <taxon>Linotaeniidae</taxon>
        <taxon>Strigamia</taxon>
    </lineage>
</organism>
<accession>T1JKF8</accession>
<dbReference type="CDD" id="cd00096">
    <property type="entry name" value="Ig"/>
    <property type="match status" value="1"/>
</dbReference>
<protein>
    <recommendedName>
        <fullName evidence="3">Ig-like domain-containing protein</fullName>
    </recommendedName>
</protein>
<reference evidence="1" key="2">
    <citation type="submission" date="2015-02" db="UniProtKB">
        <authorList>
            <consortium name="EnsemblMetazoa"/>
        </authorList>
    </citation>
    <scope>IDENTIFICATION</scope>
</reference>
<dbReference type="Proteomes" id="UP000014500">
    <property type="component" value="Unassembled WGS sequence"/>
</dbReference>
<reference evidence="2" key="1">
    <citation type="submission" date="2011-05" db="EMBL/GenBank/DDBJ databases">
        <authorList>
            <person name="Richards S.R."/>
            <person name="Qu J."/>
            <person name="Jiang H."/>
            <person name="Jhangiani S.N."/>
            <person name="Agravi P."/>
            <person name="Goodspeed R."/>
            <person name="Gross S."/>
            <person name="Mandapat C."/>
            <person name="Jackson L."/>
            <person name="Mathew T."/>
            <person name="Pu L."/>
            <person name="Thornton R."/>
            <person name="Saada N."/>
            <person name="Wilczek-Boney K.B."/>
            <person name="Lee S."/>
            <person name="Kovar C."/>
            <person name="Wu Y."/>
            <person name="Scherer S.E."/>
            <person name="Worley K.C."/>
            <person name="Muzny D.M."/>
            <person name="Gibbs R."/>
        </authorList>
    </citation>
    <scope>NUCLEOTIDE SEQUENCE</scope>
    <source>
        <strain evidence="2">Brora</strain>
    </source>
</reference>
<name>T1JKF8_STRMM</name>
<evidence type="ECO:0008006" key="3">
    <source>
        <dbReference type="Google" id="ProtNLM"/>
    </source>
</evidence>
<dbReference type="EMBL" id="JH431781">
    <property type="status" value="NOT_ANNOTATED_CDS"/>
    <property type="molecule type" value="Genomic_DNA"/>
</dbReference>
<dbReference type="HOGENOM" id="CLU_2419434_0_0_1"/>
<dbReference type="AlphaFoldDB" id="T1JKF8"/>
<dbReference type="EnsemblMetazoa" id="SMAR014338-RA">
    <property type="protein sequence ID" value="SMAR014338-PA"/>
    <property type="gene ID" value="SMAR014338"/>
</dbReference>
<dbReference type="InterPro" id="IPR036179">
    <property type="entry name" value="Ig-like_dom_sf"/>
</dbReference>
<sequence>MYLGGRFTVFPNGILHIRDVNAGDGGRHYRCRTQHRLTGEIRLSNTAGRLLITEPQSSVPPRITHSMGMVEAYQGDAVELPCAAQGSPTPAY</sequence>
<dbReference type="Gene3D" id="2.60.40.10">
    <property type="entry name" value="Immunoglobulins"/>
    <property type="match status" value="1"/>
</dbReference>
<dbReference type="STRING" id="126957.T1JKF8"/>
<evidence type="ECO:0000313" key="2">
    <source>
        <dbReference type="Proteomes" id="UP000014500"/>
    </source>
</evidence>